<dbReference type="Proteomes" id="UP000501780">
    <property type="component" value="Chromosome"/>
</dbReference>
<proteinExistence type="predicted"/>
<dbReference type="Pfam" id="PF03415">
    <property type="entry name" value="Peptidase_C11"/>
    <property type="match status" value="1"/>
</dbReference>
<dbReference type="PANTHER" id="PTHR37835:SF1">
    <property type="entry name" value="ALPHA-CLOSTRIPAIN"/>
    <property type="match status" value="1"/>
</dbReference>
<evidence type="ECO:0008006" key="4">
    <source>
        <dbReference type="Google" id="ProtNLM"/>
    </source>
</evidence>
<name>A0A6H0KT80_9BACE</name>
<dbReference type="PANTHER" id="PTHR37835">
    <property type="entry name" value="ALPHA-CLOSTRIPAIN"/>
    <property type="match status" value="1"/>
</dbReference>
<dbReference type="KEGG" id="bfc:BacF7301_21165"/>
<evidence type="ECO:0000313" key="2">
    <source>
        <dbReference type="EMBL" id="QIU96505.1"/>
    </source>
</evidence>
<accession>A0A6H0KT80</accession>
<evidence type="ECO:0000313" key="3">
    <source>
        <dbReference type="Proteomes" id="UP000501780"/>
    </source>
</evidence>
<organism evidence="2 3">
    <name type="scientific">Bacteroides faecium</name>
    <dbReference type="NCBI Taxonomy" id="2715212"/>
    <lineage>
        <taxon>Bacteria</taxon>
        <taxon>Pseudomonadati</taxon>
        <taxon>Bacteroidota</taxon>
        <taxon>Bacteroidia</taxon>
        <taxon>Bacteroidales</taxon>
        <taxon>Bacteroidaceae</taxon>
        <taxon>Bacteroides</taxon>
    </lineage>
</organism>
<protein>
    <recommendedName>
        <fullName evidence="4">Clostripain</fullName>
    </recommendedName>
</protein>
<sequence>MKKIKILSLFVCLVAFLSACNNDEDEKRGEQLRTVLVYIAGDNSLRSFATEDMAEMTEGMRCVDDKSYNLLVYIDNGSSPKLVRLKKDKKGNVVQDVIAAYEGRNSVDASNMKEVINTAFSAYPAQSYGMVLWSHGEGWLEYENPKTRWWGQDTGGKDYRMNISDLREVLSVAPHLDFILFDACFMQSVEVLYELKEYANYIIGSPTEIPAPGAPYQKVIPAMLSNTTTAVGIGKAYFEFYADENLYTGDLPRGWDLGDPWTAGVSVSVVNTSMLEQLANSTYEIIPKYIKDRQPIAVSNILCYDCRYSTKYYYDFDGLIRSLGSESDEYAAWKSAYDAAVPYWKTTPNNYSSYVGSFSMSGAAGLSTYIFRASNENAVNPFYRQSLQWYSAAGWNETGW</sequence>
<dbReference type="PROSITE" id="PS51257">
    <property type="entry name" value="PROKAR_LIPOPROTEIN"/>
    <property type="match status" value="1"/>
</dbReference>
<dbReference type="RefSeq" id="WP_167965959.1">
    <property type="nucleotide sequence ID" value="NZ_CP050831.1"/>
</dbReference>
<keyword evidence="3" id="KW-1185">Reference proteome</keyword>
<dbReference type="InterPro" id="IPR005077">
    <property type="entry name" value="Peptidase_C11"/>
</dbReference>
<dbReference type="AlphaFoldDB" id="A0A6H0KT80"/>
<keyword evidence="1" id="KW-0732">Signal</keyword>
<evidence type="ECO:0000256" key="1">
    <source>
        <dbReference type="SAM" id="SignalP"/>
    </source>
</evidence>
<reference evidence="2 3" key="1">
    <citation type="submission" date="2020-03" db="EMBL/GenBank/DDBJ databases">
        <title>Genomic analysis of Bacteroides faecium CBA7301.</title>
        <authorList>
            <person name="Kim J."/>
            <person name="Roh S.W."/>
        </authorList>
    </citation>
    <scope>NUCLEOTIDE SEQUENCE [LARGE SCALE GENOMIC DNA]</scope>
    <source>
        <strain evidence="2 3">CBA7301</strain>
    </source>
</reference>
<feature type="chain" id="PRO_5026153821" description="Clostripain" evidence="1">
    <location>
        <begin position="22"/>
        <end position="400"/>
    </location>
</feature>
<gene>
    <name evidence="2" type="ORF">BacF7301_21165</name>
</gene>
<dbReference type="EMBL" id="CP050831">
    <property type="protein sequence ID" value="QIU96505.1"/>
    <property type="molecule type" value="Genomic_DNA"/>
</dbReference>
<dbReference type="Gene3D" id="3.40.50.11970">
    <property type="match status" value="1"/>
</dbReference>
<feature type="signal peptide" evidence="1">
    <location>
        <begin position="1"/>
        <end position="21"/>
    </location>
</feature>